<dbReference type="SUPFAM" id="SSF53474">
    <property type="entry name" value="alpha/beta-Hydrolases"/>
    <property type="match status" value="1"/>
</dbReference>
<keyword evidence="2" id="KW-0442">Lipid degradation</keyword>
<gene>
    <name evidence="6" type="ORF">OJ996_10080</name>
</gene>
<dbReference type="RefSeq" id="WP_264513426.1">
    <property type="nucleotide sequence ID" value="NZ_JAPDDR010000004.1"/>
</dbReference>
<reference evidence="6" key="1">
    <citation type="submission" date="2022-10" db="EMBL/GenBank/DDBJ databases">
        <title>Luteolibacter sp. GHJ8, whole genome shotgun sequencing project.</title>
        <authorList>
            <person name="Zhao G."/>
            <person name="Shen L."/>
        </authorList>
    </citation>
    <scope>NUCLEOTIDE SEQUENCE</scope>
    <source>
        <strain evidence="6">GHJ8</strain>
    </source>
</reference>
<keyword evidence="1" id="KW-0378">Hydrolase</keyword>
<organism evidence="6 7">
    <name type="scientific">Luteolibacter rhizosphaerae</name>
    <dbReference type="NCBI Taxonomy" id="2989719"/>
    <lineage>
        <taxon>Bacteria</taxon>
        <taxon>Pseudomonadati</taxon>
        <taxon>Verrucomicrobiota</taxon>
        <taxon>Verrucomicrobiia</taxon>
        <taxon>Verrucomicrobiales</taxon>
        <taxon>Verrucomicrobiaceae</taxon>
        <taxon>Luteolibacter</taxon>
    </lineage>
</organism>
<evidence type="ECO:0000256" key="2">
    <source>
        <dbReference type="ARBA" id="ARBA00022963"/>
    </source>
</evidence>
<evidence type="ECO:0000313" key="6">
    <source>
        <dbReference type="EMBL" id="MCW1913924.1"/>
    </source>
</evidence>
<sequence length="329" mass="35240">MKSIAAWIFAMIAAAGLASAAAYDPIKVPDAKIDSQTFEVKDAKRDRSLPVRVYLPASKKPAPVILFSHGLGGSRDNSPYLGNHWAGRGYAVVFVQHLGSDESVWKDAAGPERMAAMRKAASLENYRARVGDIPAVIDALAGWNAEEKHALHGRLDLEHIGMSGHSFGAQTTQAMAGQSAAAGRVSFAEQRIDAAVMFSPSPPRVGDAATSFASVKIPCLLMTGTLDDSPIGNTSPESRLDVFPHLKQAAAWQVVFDKATHMDFGQRPGKVGSPRYHRAILALSTAFWDAELKGDKEAKTWLNGPGAKSVLIAEDKWEMNPQAKAGAIK</sequence>
<dbReference type="Proteomes" id="UP001165653">
    <property type="component" value="Unassembled WGS sequence"/>
</dbReference>
<keyword evidence="3" id="KW-0443">Lipid metabolism</keyword>
<keyword evidence="7" id="KW-1185">Reference proteome</keyword>
<dbReference type="Gene3D" id="3.40.50.1820">
    <property type="entry name" value="alpha/beta hydrolase"/>
    <property type="match status" value="1"/>
</dbReference>
<protein>
    <recommendedName>
        <fullName evidence="5">Xaa-Pro dipeptidyl-peptidase-like domain-containing protein</fullName>
    </recommendedName>
</protein>
<name>A0ABT3G269_9BACT</name>
<feature type="chain" id="PRO_5046114209" description="Xaa-Pro dipeptidyl-peptidase-like domain-containing protein" evidence="4">
    <location>
        <begin position="21"/>
        <end position="329"/>
    </location>
</feature>
<evidence type="ECO:0000256" key="4">
    <source>
        <dbReference type="SAM" id="SignalP"/>
    </source>
</evidence>
<evidence type="ECO:0000256" key="3">
    <source>
        <dbReference type="ARBA" id="ARBA00023098"/>
    </source>
</evidence>
<dbReference type="InterPro" id="IPR000383">
    <property type="entry name" value="Xaa-Pro-like_dom"/>
</dbReference>
<dbReference type="InterPro" id="IPR029058">
    <property type="entry name" value="AB_hydrolase_fold"/>
</dbReference>
<dbReference type="PANTHER" id="PTHR10272:SF0">
    <property type="entry name" value="PLATELET-ACTIVATING FACTOR ACETYLHYDROLASE"/>
    <property type="match status" value="1"/>
</dbReference>
<evidence type="ECO:0000313" key="7">
    <source>
        <dbReference type="Proteomes" id="UP001165653"/>
    </source>
</evidence>
<accession>A0ABT3G269</accession>
<feature type="signal peptide" evidence="4">
    <location>
        <begin position="1"/>
        <end position="20"/>
    </location>
</feature>
<dbReference type="EMBL" id="JAPDDR010000004">
    <property type="protein sequence ID" value="MCW1913924.1"/>
    <property type="molecule type" value="Genomic_DNA"/>
</dbReference>
<comment type="caution">
    <text evidence="6">The sequence shown here is derived from an EMBL/GenBank/DDBJ whole genome shotgun (WGS) entry which is preliminary data.</text>
</comment>
<dbReference type="PANTHER" id="PTHR10272">
    <property type="entry name" value="PLATELET-ACTIVATING FACTOR ACETYLHYDROLASE"/>
    <property type="match status" value="1"/>
</dbReference>
<proteinExistence type="predicted"/>
<feature type="domain" description="Xaa-Pro dipeptidyl-peptidase-like" evidence="5">
    <location>
        <begin position="49"/>
        <end position="180"/>
    </location>
</feature>
<keyword evidence="4" id="KW-0732">Signal</keyword>
<evidence type="ECO:0000259" key="5">
    <source>
        <dbReference type="Pfam" id="PF02129"/>
    </source>
</evidence>
<dbReference type="Pfam" id="PF02129">
    <property type="entry name" value="Peptidase_S15"/>
    <property type="match status" value="1"/>
</dbReference>
<evidence type="ECO:0000256" key="1">
    <source>
        <dbReference type="ARBA" id="ARBA00022801"/>
    </source>
</evidence>